<dbReference type="PANTHER" id="PTHR43818">
    <property type="entry name" value="BCDNA.GH03377"/>
    <property type="match status" value="1"/>
</dbReference>
<evidence type="ECO:0000256" key="2">
    <source>
        <dbReference type="ARBA" id="ARBA00023002"/>
    </source>
</evidence>
<evidence type="ECO:0000259" key="4">
    <source>
        <dbReference type="Pfam" id="PF22725"/>
    </source>
</evidence>
<dbReference type="InterPro" id="IPR050463">
    <property type="entry name" value="Gfo/Idh/MocA_oxidrdct_glycsds"/>
</dbReference>
<dbReference type="GO" id="GO:0000166">
    <property type="term" value="F:nucleotide binding"/>
    <property type="evidence" value="ECO:0007669"/>
    <property type="project" value="InterPro"/>
</dbReference>
<dbReference type="SUPFAM" id="SSF51735">
    <property type="entry name" value="NAD(P)-binding Rossmann-fold domains"/>
    <property type="match status" value="1"/>
</dbReference>
<feature type="domain" description="GFO/IDH/MocA-like oxidoreductase" evidence="4">
    <location>
        <begin position="140"/>
        <end position="266"/>
    </location>
</feature>
<dbReference type="OMA" id="HARDAIK"/>
<dbReference type="SUPFAM" id="SSF55347">
    <property type="entry name" value="Glyceraldehyde-3-phosphate dehydrogenase-like, C-terminal domain"/>
    <property type="match status" value="1"/>
</dbReference>
<dbReference type="EMBL" id="DS115136">
    <property type="protein sequence ID" value="EAX84934.1"/>
    <property type="molecule type" value="Genomic_DNA"/>
</dbReference>
<dbReference type="SMR" id="A2GD32"/>
<dbReference type="InterPro" id="IPR055170">
    <property type="entry name" value="GFO_IDH_MocA-like_dom"/>
</dbReference>
<dbReference type="Proteomes" id="UP000001542">
    <property type="component" value="Unassembled WGS sequence"/>
</dbReference>
<dbReference type="InParanoid" id="A2GD32"/>
<dbReference type="RefSeq" id="XP_001297864.1">
    <property type="nucleotide sequence ID" value="XM_001297863.1"/>
</dbReference>
<dbReference type="Gene3D" id="3.30.360.10">
    <property type="entry name" value="Dihydrodipicolinate Reductase, domain 2"/>
    <property type="match status" value="1"/>
</dbReference>
<evidence type="ECO:0000259" key="3">
    <source>
        <dbReference type="Pfam" id="PF01408"/>
    </source>
</evidence>
<keyword evidence="6" id="KW-1185">Reference proteome</keyword>
<dbReference type="OrthoDB" id="446809at2759"/>
<feature type="domain" description="Gfo/Idh/MocA-like oxidoreductase N-terminal" evidence="3">
    <location>
        <begin position="6"/>
        <end position="130"/>
    </location>
</feature>
<reference evidence="5" key="1">
    <citation type="submission" date="2006-10" db="EMBL/GenBank/DDBJ databases">
        <authorList>
            <person name="Amadeo P."/>
            <person name="Zhao Q."/>
            <person name="Wortman J."/>
            <person name="Fraser-Liggett C."/>
            <person name="Carlton J."/>
        </authorList>
    </citation>
    <scope>NUCLEOTIDE SEQUENCE</scope>
    <source>
        <strain evidence="5">G3</strain>
    </source>
</reference>
<dbReference type="PANTHER" id="PTHR43818:SF11">
    <property type="entry name" value="BCDNA.GH03377"/>
    <property type="match status" value="1"/>
</dbReference>
<evidence type="ECO:0000256" key="1">
    <source>
        <dbReference type="ARBA" id="ARBA00010928"/>
    </source>
</evidence>
<dbReference type="Pfam" id="PF01408">
    <property type="entry name" value="GFO_IDH_MocA"/>
    <property type="match status" value="1"/>
</dbReference>
<name>A2GD32_TRIV3</name>
<accession>A2GD32</accession>
<dbReference type="VEuPathDB" id="TrichDB:TVAGG3_0461250"/>
<protein>
    <submittedName>
        <fullName evidence="5">Oxidoreductase family, NAD-binding Rossmann fold containing protein</fullName>
    </submittedName>
</protein>
<dbReference type="AlphaFoldDB" id="A2GD32"/>
<dbReference type="KEGG" id="tva:4742570"/>
<dbReference type="GO" id="GO:0016491">
    <property type="term" value="F:oxidoreductase activity"/>
    <property type="evidence" value="ECO:0007669"/>
    <property type="project" value="UniProtKB-KW"/>
</dbReference>
<dbReference type="Gene3D" id="3.40.50.720">
    <property type="entry name" value="NAD(P)-binding Rossmann-like Domain"/>
    <property type="match status" value="1"/>
</dbReference>
<proteinExistence type="inferred from homology"/>
<gene>
    <name evidence="5" type="ORF">TVAG_461620</name>
</gene>
<dbReference type="Pfam" id="PF22725">
    <property type="entry name" value="GFO_IDH_MocA_C3"/>
    <property type="match status" value="1"/>
</dbReference>
<dbReference type="VEuPathDB" id="TrichDB:TVAG_461620"/>
<evidence type="ECO:0000313" key="6">
    <source>
        <dbReference type="Proteomes" id="UP000001542"/>
    </source>
</evidence>
<dbReference type="InterPro" id="IPR036291">
    <property type="entry name" value="NAD(P)-bd_dom_sf"/>
</dbReference>
<comment type="similarity">
    <text evidence="1">Belongs to the Gfo/Idh/MocA family.</text>
</comment>
<sequence length="356" mass="39511">MSGKKVRYGIIGYGLLSATRLVPEAFGFKPGWKKPEHAELVGVSSRSDRNRKEIENLGIKWYTVDEMINSPDIDAVFIVTPNLSHKDIAIRALKAGKHVLLEKPMTTNVEDAEEIVKVAQECNKSLFIDHMMVFNGLNIKAKEIVDSKAIGEINDFVFHMEFGLALDKPNEWRSNAANEVGGPIGDVGSHCMYSLEYILGSKITKIAATYHPKFTQSNVEDGAYIKVFLENGNIGTVRVSFADRRGNDSSIPMQMGYEIYGSKKVLRTYGTLFQFSGVASEKPKIRLELDDSEGNVEQVKQEVVQDIYQSAVEHHALSILEGKRIDGKDGLHSMRLIAAAHESAKNGGKVIEIPRD</sequence>
<dbReference type="InterPro" id="IPR000683">
    <property type="entry name" value="Gfo/Idh/MocA-like_OxRdtase_N"/>
</dbReference>
<reference evidence="5" key="2">
    <citation type="journal article" date="2007" name="Science">
        <title>Draft genome sequence of the sexually transmitted pathogen Trichomonas vaginalis.</title>
        <authorList>
            <person name="Carlton J.M."/>
            <person name="Hirt R.P."/>
            <person name="Silva J.C."/>
            <person name="Delcher A.L."/>
            <person name="Schatz M."/>
            <person name="Zhao Q."/>
            <person name="Wortman J.R."/>
            <person name="Bidwell S.L."/>
            <person name="Alsmark U.C.M."/>
            <person name="Besteiro S."/>
            <person name="Sicheritz-Ponten T."/>
            <person name="Noel C.J."/>
            <person name="Dacks J.B."/>
            <person name="Foster P.G."/>
            <person name="Simillion C."/>
            <person name="Van de Peer Y."/>
            <person name="Miranda-Saavedra D."/>
            <person name="Barton G.J."/>
            <person name="Westrop G.D."/>
            <person name="Mueller S."/>
            <person name="Dessi D."/>
            <person name="Fiori P.L."/>
            <person name="Ren Q."/>
            <person name="Paulsen I."/>
            <person name="Zhang H."/>
            <person name="Bastida-Corcuera F.D."/>
            <person name="Simoes-Barbosa A."/>
            <person name="Brown M.T."/>
            <person name="Hayes R.D."/>
            <person name="Mukherjee M."/>
            <person name="Okumura C.Y."/>
            <person name="Schneider R."/>
            <person name="Smith A.J."/>
            <person name="Vanacova S."/>
            <person name="Villalvazo M."/>
            <person name="Haas B.J."/>
            <person name="Pertea M."/>
            <person name="Feldblyum T.V."/>
            <person name="Utterback T.R."/>
            <person name="Shu C.L."/>
            <person name="Osoegawa K."/>
            <person name="de Jong P.J."/>
            <person name="Hrdy I."/>
            <person name="Horvathova L."/>
            <person name="Zubacova Z."/>
            <person name="Dolezal P."/>
            <person name="Malik S.B."/>
            <person name="Logsdon J.M. Jr."/>
            <person name="Henze K."/>
            <person name="Gupta A."/>
            <person name="Wang C.C."/>
            <person name="Dunne R.L."/>
            <person name="Upcroft J.A."/>
            <person name="Upcroft P."/>
            <person name="White O."/>
            <person name="Salzberg S.L."/>
            <person name="Tang P."/>
            <person name="Chiu C.-H."/>
            <person name="Lee Y.-S."/>
            <person name="Embley T.M."/>
            <person name="Coombs G.H."/>
            <person name="Mottram J.C."/>
            <person name="Tachezy J."/>
            <person name="Fraser-Liggett C.M."/>
            <person name="Johnson P.J."/>
        </authorList>
    </citation>
    <scope>NUCLEOTIDE SEQUENCE [LARGE SCALE GENOMIC DNA]</scope>
    <source>
        <strain evidence="5">G3</strain>
    </source>
</reference>
<organism evidence="5 6">
    <name type="scientific">Trichomonas vaginalis (strain ATCC PRA-98 / G3)</name>
    <dbReference type="NCBI Taxonomy" id="412133"/>
    <lineage>
        <taxon>Eukaryota</taxon>
        <taxon>Metamonada</taxon>
        <taxon>Parabasalia</taxon>
        <taxon>Trichomonadida</taxon>
        <taxon>Trichomonadidae</taxon>
        <taxon>Trichomonas</taxon>
    </lineage>
</organism>
<keyword evidence="2" id="KW-0560">Oxidoreductase</keyword>
<dbReference type="eggNOG" id="KOG2742">
    <property type="taxonomic scope" value="Eukaryota"/>
</dbReference>
<dbReference type="STRING" id="5722.A2GD32"/>
<evidence type="ECO:0000313" key="5">
    <source>
        <dbReference type="EMBL" id="EAX84934.1"/>
    </source>
</evidence>